<comment type="catalytic activity">
    <reaction evidence="11">
        <text>L-seryl-[protein] + ATP = O-phospho-L-seryl-[protein] + ADP + H(+)</text>
        <dbReference type="Rhea" id="RHEA:17989"/>
        <dbReference type="Rhea" id="RHEA-COMP:9863"/>
        <dbReference type="Rhea" id="RHEA-COMP:11604"/>
        <dbReference type="ChEBI" id="CHEBI:15378"/>
        <dbReference type="ChEBI" id="CHEBI:29999"/>
        <dbReference type="ChEBI" id="CHEBI:30616"/>
        <dbReference type="ChEBI" id="CHEBI:83421"/>
        <dbReference type="ChEBI" id="CHEBI:456216"/>
        <dbReference type="EC" id="2.7.11.1"/>
    </reaction>
</comment>
<keyword evidence="4" id="KW-0723">Serine/threonine-protein kinase</keyword>
<keyword evidence="9 12" id="KW-0067">ATP-binding</keyword>
<dbReference type="CDD" id="cd05571">
    <property type="entry name" value="STKc_PKB"/>
    <property type="match status" value="1"/>
</dbReference>
<evidence type="ECO:0000256" key="12">
    <source>
        <dbReference type="PROSITE-ProRule" id="PRU10141"/>
    </source>
</evidence>
<reference evidence="17" key="1">
    <citation type="submission" date="2025-08" db="UniProtKB">
        <authorList>
            <consortium name="RefSeq"/>
        </authorList>
    </citation>
    <scope>IDENTIFICATION</scope>
</reference>
<dbReference type="InterPro" id="IPR011009">
    <property type="entry name" value="Kinase-like_dom_sf"/>
</dbReference>
<evidence type="ECO:0000256" key="10">
    <source>
        <dbReference type="ARBA" id="ARBA00047899"/>
    </source>
</evidence>
<dbReference type="PANTHER" id="PTHR24351">
    <property type="entry name" value="RIBOSOMAL PROTEIN S6 KINASE"/>
    <property type="match status" value="1"/>
</dbReference>
<dbReference type="GeneID" id="100907347"/>
<evidence type="ECO:0000259" key="13">
    <source>
        <dbReference type="PROSITE" id="PS50003"/>
    </source>
</evidence>
<dbReference type="InterPro" id="IPR011993">
    <property type="entry name" value="PH-like_dom_sf"/>
</dbReference>
<dbReference type="Proteomes" id="UP000694867">
    <property type="component" value="Unplaced"/>
</dbReference>
<dbReference type="InterPro" id="IPR017441">
    <property type="entry name" value="Protein_kinase_ATP_BS"/>
</dbReference>
<dbReference type="InterPro" id="IPR000719">
    <property type="entry name" value="Prot_kinase_dom"/>
</dbReference>
<gene>
    <name evidence="17" type="primary">LOC100907347</name>
</gene>
<feature type="domain" description="Protein kinase" evidence="14">
    <location>
        <begin position="147"/>
        <end position="404"/>
    </location>
</feature>
<evidence type="ECO:0000313" key="16">
    <source>
        <dbReference type="Proteomes" id="UP000694867"/>
    </source>
</evidence>
<dbReference type="PROSITE" id="PS50011">
    <property type="entry name" value="PROTEIN_KINASE_DOM"/>
    <property type="match status" value="1"/>
</dbReference>
<comment type="similarity">
    <text evidence="1">Belongs to the protein kinase superfamily. AGC Ser/Thr protein kinase family. RAC subfamily.</text>
</comment>
<dbReference type="FunFam" id="2.30.29.30:FF:000404">
    <property type="entry name" value="Non-specific serine/threonine protein kinase"/>
    <property type="match status" value="1"/>
</dbReference>
<feature type="binding site" evidence="12">
    <location>
        <position position="176"/>
    </location>
    <ligand>
        <name>ATP</name>
        <dbReference type="ChEBI" id="CHEBI:30616"/>
    </ligand>
</feature>
<dbReference type="RefSeq" id="XP_003738050.2">
    <property type="nucleotide sequence ID" value="XM_003738002.2"/>
</dbReference>
<evidence type="ECO:0000256" key="1">
    <source>
        <dbReference type="ARBA" id="ARBA00006935"/>
    </source>
</evidence>
<dbReference type="GO" id="GO:0008286">
    <property type="term" value="P:insulin receptor signaling pathway"/>
    <property type="evidence" value="ECO:0007669"/>
    <property type="project" value="UniProtKB-ARBA"/>
</dbReference>
<dbReference type="SMART" id="SM00133">
    <property type="entry name" value="S_TK_X"/>
    <property type="match status" value="1"/>
</dbReference>
<dbReference type="Pfam" id="PF00169">
    <property type="entry name" value="PH"/>
    <property type="match status" value="1"/>
</dbReference>
<dbReference type="InterPro" id="IPR001849">
    <property type="entry name" value="PH_domain"/>
</dbReference>
<feature type="domain" description="AGC-kinase C-terminal" evidence="15">
    <location>
        <begin position="405"/>
        <end position="483"/>
    </location>
</feature>
<feature type="domain" description="PH" evidence="13">
    <location>
        <begin position="4"/>
        <end position="106"/>
    </location>
</feature>
<proteinExistence type="inferred from homology"/>
<dbReference type="GO" id="GO:0005524">
    <property type="term" value="F:ATP binding"/>
    <property type="evidence" value="ECO:0007669"/>
    <property type="project" value="UniProtKB-UniRule"/>
</dbReference>
<comment type="catalytic activity">
    <reaction evidence="10">
        <text>L-threonyl-[protein] + ATP = O-phospho-L-threonyl-[protein] + ADP + H(+)</text>
        <dbReference type="Rhea" id="RHEA:46608"/>
        <dbReference type="Rhea" id="RHEA-COMP:11060"/>
        <dbReference type="Rhea" id="RHEA-COMP:11605"/>
        <dbReference type="ChEBI" id="CHEBI:15378"/>
        <dbReference type="ChEBI" id="CHEBI:30013"/>
        <dbReference type="ChEBI" id="CHEBI:30616"/>
        <dbReference type="ChEBI" id="CHEBI:61977"/>
        <dbReference type="ChEBI" id="CHEBI:456216"/>
        <dbReference type="EC" id="2.7.11.1"/>
    </reaction>
</comment>
<dbReference type="FunFam" id="1.10.510.10:FF:000033">
    <property type="entry name" value="Non-specific serine/threonine protein kinase"/>
    <property type="match status" value="1"/>
</dbReference>
<evidence type="ECO:0000256" key="4">
    <source>
        <dbReference type="ARBA" id="ARBA00022527"/>
    </source>
</evidence>
<dbReference type="Pfam" id="PF00069">
    <property type="entry name" value="Pkinase"/>
    <property type="match status" value="1"/>
</dbReference>
<evidence type="ECO:0000256" key="2">
    <source>
        <dbReference type="ARBA" id="ARBA00012513"/>
    </source>
</evidence>
<evidence type="ECO:0000256" key="3">
    <source>
        <dbReference type="ARBA" id="ARBA00022473"/>
    </source>
</evidence>
<dbReference type="PROSITE" id="PS50003">
    <property type="entry name" value="PH_DOMAIN"/>
    <property type="match status" value="1"/>
</dbReference>
<dbReference type="InterPro" id="IPR000961">
    <property type="entry name" value="AGC-kinase_C"/>
</dbReference>
<dbReference type="Gene3D" id="3.30.200.20">
    <property type="entry name" value="Phosphorylase Kinase, domain 1"/>
    <property type="match status" value="1"/>
</dbReference>
<dbReference type="SMART" id="SM00220">
    <property type="entry name" value="S_TKc"/>
    <property type="match status" value="1"/>
</dbReference>
<dbReference type="FunFam" id="3.30.200.20:FF:001053">
    <property type="entry name" value="Non-specific serine/threonine protein kinase"/>
    <property type="match status" value="1"/>
</dbReference>
<evidence type="ECO:0000313" key="17">
    <source>
        <dbReference type="RefSeq" id="XP_003738050.2"/>
    </source>
</evidence>
<organism evidence="16 17">
    <name type="scientific">Galendromus occidentalis</name>
    <name type="common">western predatory mite</name>
    <dbReference type="NCBI Taxonomy" id="34638"/>
    <lineage>
        <taxon>Eukaryota</taxon>
        <taxon>Metazoa</taxon>
        <taxon>Ecdysozoa</taxon>
        <taxon>Arthropoda</taxon>
        <taxon>Chelicerata</taxon>
        <taxon>Arachnida</taxon>
        <taxon>Acari</taxon>
        <taxon>Parasitiformes</taxon>
        <taxon>Mesostigmata</taxon>
        <taxon>Gamasina</taxon>
        <taxon>Phytoseioidea</taxon>
        <taxon>Phytoseiidae</taxon>
        <taxon>Typhlodrominae</taxon>
        <taxon>Galendromus</taxon>
    </lineage>
</organism>
<sequence>MEPKIVKEGWLHKRGEHIPNWRKRYFILRDDGSLIGFKNQPKPGQYSDRLNNFTVKGCQVMCQERPRPYTFILRGLQWTQVIERIFSVDSNEDRVKWVQAIEFVDQNLHQDIEMAEDASMLEHSNQRDRYDALFRKDRQSKITLDKFELIRVLGKGTFGKVVLCRERSTDQLYAIKILKKQVVITKDEVAHTLTESRVLQTTKHPFLISLKYSFQTVDRLCFVMEYVNGGELFFHLSRERIFSEEKTRFYAAEILLALEYLHEQGIIYRDLKLENLLLDREGHIKIADFGLCKEDMTFGGTTRTFCGTAEYLAPEVLDDKDYGRAVDWWGLGVVMFEMMCGRLPFYSGNQEVLFEWIVAREVQFPPTLSTDANTLLRGLLTKDPKLRLGGGKRDAKDIKEHAFFRCMPWERLLARKVTPPFKPQVTSDTDTRYFDQEFTGESVKLTPPENQGADALNSISEESEQPYFQQFSYQGGSSTMENRAHSVSNSCNDLSRNKTKYDIGFTIDRLHSPMDKWRA</sequence>
<name>A0AAJ6QMZ2_9ACAR</name>
<evidence type="ECO:0000256" key="9">
    <source>
        <dbReference type="ARBA" id="ARBA00022840"/>
    </source>
</evidence>
<dbReference type="SMART" id="SM00233">
    <property type="entry name" value="PH"/>
    <property type="match status" value="1"/>
</dbReference>
<keyword evidence="8 17" id="KW-0418">Kinase</keyword>
<protein>
    <recommendedName>
        <fullName evidence="2">non-specific serine/threonine protein kinase</fullName>
        <ecNumber evidence="2">2.7.11.1</ecNumber>
    </recommendedName>
</protein>
<dbReference type="EC" id="2.7.11.1" evidence="2"/>
<dbReference type="InterPro" id="IPR017892">
    <property type="entry name" value="Pkinase_C"/>
</dbReference>
<dbReference type="CDD" id="cd01241">
    <property type="entry name" value="PH_PKB"/>
    <property type="match status" value="1"/>
</dbReference>
<evidence type="ECO:0000256" key="6">
    <source>
        <dbReference type="ARBA" id="ARBA00022679"/>
    </source>
</evidence>
<evidence type="ECO:0000259" key="15">
    <source>
        <dbReference type="PROSITE" id="PS51285"/>
    </source>
</evidence>
<dbReference type="SUPFAM" id="SSF50729">
    <property type="entry name" value="PH domain-like"/>
    <property type="match status" value="1"/>
</dbReference>
<dbReference type="PROSITE" id="PS00107">
    <property type="entry name" value="PROTEIN_KINASE_ATP"/>
    <property type="match status" value="1"/>
</dbReference>
<dbReference type="SUPFAM" id="SSF56112">
    <property type="entry name" value="Protein kinase-like (PK-like)"/>
    <property type="match status" value="1"/>
</dbReference>
<dbReference type="PROSITE" id="PS00108">
    <property type="entry name" value="PROTEIN_KINASE_ST"/>
    <property type="match status" value="1"/>
</dbReference>
<evidence type="ECO:0000256" key="7">
    <source>
        <dbReference type="ARBA" id="ARBA00022741"/>
    </source>
</evidence>
<dbReference type="InterPro" id="IPR008271">
    <property type="entry name" value="Ser/Thr_kinase_AS"/>
</dbReference>
<evidence type="ECO:0000256" key="8">
    <source>
        <dbReference type="ARBA" id="ARBA00022777"/>
    </source>
</evidence>
<dbReference type="GO" id="GO:0004674">
    <property type="term" value="F:protein serine/threonine kinase activity"/>
    <property type="evidence" value="ECO:0007669"/>
    <property type="project" value="UniProtKB-KW"/>
</dbReference>
<dbReference type="PROSITE" id="PS51285">
    <property type="entry name" value="AGC_KINASE_CTER"/>
    <property type="match status" value="1"/>
</dbReference>
<dbReference type="AlphaFoldDB" id="A0AAJ6QMZ2"/>
<dbReference type="KEGG" id="goe:100907347"/>
<keyword evidence="3" id="KW-0217">Developmental protein</keyword>
<dbReference type="Pfam" id="PF00433">
    <property type="entry name" value="Pkinase_C"/>
    <property type="match status" value="1"/>
</dbReference>
<evidence type="ECO:0000256" key="11">
    <source>
        <dbReference type="ARBA" id="ARBA00048679"/>
    </source>
</evidence>
<keyword evidence="16" id="KW-1185">Reference proteome</keyword>
<accession>A0AAJ6QMZ2</accession>
<dbReference type="InterPro" id="IPR039026">
    <property type="entry name" value="PH_PKB"/>
</dbReference>
<keyword evidence="5" id="KW-0597">Phosphoprotein</keyword>
<keyword evidence="7 12" id="KW-0547">Nucleotide-binding</keyword>
<evidence type="ECO:0000259" key="14">
    <source>
        <dbReference type="PROSITE" id="PS50011"/>
    </source>
</evidence>
<dbReference type="Gene3D" id="1.10.510.10">
    <property type="entry name" value="Transferase(Phosphotransferase) domain 1"/>
    <property type="match status" value="1"/>
</dbReference>
<evidence type="ECO:0000256" key="5">
    <source>
        <dbReference type="ARBA" id="ARBA00022553"/>
    </source>
</evidence>
<dbReference type="Gene3D" id="2.30.29.30">
    <property type="entry name" value="Pleckstrin-homology domain (PH domain)/Phosphotyrosine-binding domain (PTB)"/>
    <property type="match status" value="1"/>
</dbReference>
<keyword evidence="6" id="KW-0808">Transferase</keyword>
<dbReference type="GO" id="GO:0008582">
    <property type="term" value="P:regulation of synaptic assembly at neuromuscular junction"/>
    <property type="evidence" value="ECO:0007669"/>
    <property type="project" value="UniProtKB-ARBA"/>
</dbReference>